<dbReference type="Proteomes" id="UP001218218">
    <property type="component" value="Unassembled WGS sequence"/>
</dbReference>
<comment type="caution">
    <text evidence="1">The sequence shown here is derived from an EMBL/GenBank/DDBJ whole genome shotgun (WGS) entry which is preliminary data.</text>
</comment>
<protein>
    <submittedName>
        <fullName evidence="1">Uncharacterized protein</fullName>
    </submittedName>
</protein>
<reference evidence="1" key="1">
    <citation type="submission" date="2023-03" db="EMBL/GenBank/DDBJ databases">
        <title>Massive genome expansion in bonnet fungi (Mycena s.s.) driven by repeated elements and novel gene families across ecological guilds.</title>
        <authorList>
            <consortium name="Lawrence Berkeley National Laboratory"/>
            <person name="Harder C.B."/>
            <person name="Miyauchi S."/>
            <person name="Viragh M."/>
            <person name="Kuo A."/>
            <person name="Thoen E."/>
            <person name="Andreopoulos B."/>
            <person name="Lu D."/>
            <person name="Skrede I."/>
            <person name="Drula E."/>
            <person name="Henrissat B."/>
            <person name="Morin E."/>
            <person name="Kohler A."/>
            <person name="Barry K."/>
            <person name="LaButti K."/>
            <person name="Morin E."/>
            <person name="Salamov A."/>
            <person name="Lipzen A."/>
            <person name="Mereny Z."/>
            <person name="Hegedus B."/>
            <person name="Baldrian P."/>
            <person name="Stursova M."/>
            <person name="Weitz H."/>
            <person name="Taylor A."/>
            <person name="Grigoriev I.V."/>
            <person name="Nagy L.G."/>
            <person name="Martin F."/>
            <person name="Kauserud H."/>
        </authorList>
    </citation>
    <scope>NUCLEOTIDE SEQUENCE</scope>
    <source>
        <strain evidence="1">CBHHK002</strain>
    </source>
</reference>
<gene>
    <name evidence="1" type="ORF">DFH08DRAFT_833420</name>
</gene>
<dbReference type="EMBL" id="JARIHO010000002">
    <property type="protein sequence ID" value="KAJ7366055.1"/>
    <property type="molecule type" value="Genomic_DNA"/>
</dbReference>
<keyword evidence="2" id="KW-1185">Reference proteome</keyword>
<dbReference type="AlphaFoldDB" id="A0AAD7ARC3"/>
<proteinExistence type="predicted"/>
<accession>A0AAD7ARC3</accession>
<organism evidence="1 2">
    <name type="scientific">Mycena albidolilacea</name>
    <dbReference type="NCBI Taxonomy" id="1033008"/>
    <lineage>
        <taxon>Eukaryota</taxon>
        <taxon>Fungi</taxon>
        <taxon>Dikarya</taxon>
        <taxon>Basidiomycota</taxon>
        <taxon>Agaricomycotina</taxon>
        <taxon>Agaricomycetes</taxon>
        <taxon>Agaricomycetidae</taxon>
        <taxon>Agaricales</taxon>
        <taxon>Marasmiineae</taxon>
        <taxon>Mycenaceae</taxon>
        <taxon>Mycena</taxon>
    </lineage>
</organism>
<evidence type="ECO:0000313" key="2">
    <source>
        <dbReference type="Proteomes" id="UP001218218"/>
    </source>
</evidence>
<evidence type="ECO:0000313" key="1">
    <source>
        <dbReference type="EMBL" id="KAJ7366055.1"/>
    </source>
</evidence>
<name>A0AAD7ARC3_9AGAR</name>
<sequence length="557" mass="62377">MNEAKRRGGLKQRVLRAKPDRNAKPIRNVSYDVSEIPPELWAAIATFASRQCLARLCAASHEFYSKFSPLLYGNIFDPPLTPVNSSALVGTLSEARAPSGRPHLAEQVQQLKLTSCIADIKAVKNLLQNMRRLIPGAELRSGSVLRVLHWHLAAGLDELGKILGAPGHFPNLKELFVSTTGTNNNFNFIQIGGLEVLGVTFSLYTYDREYEDGDKLCYKLAEALQMLPSSSPLLNTLRLNLDIAYDENEFPYDGFADLVDTINVIHLPLLTTLDMSVEIDEEEFGLVDPDTPLRPNFSAFLALHPTLLHLTLLGTGLPKNFAASFPCLRSFKGSFDESAIICSCRPPLETLVIRFVHRMSSDDVFPSLHVVPLTHNLHLTKFKIDAVDYTDETVKLTDELSPTSFAQLVSSFPNLIDVDVCINKPMIQYRRVLVLLTKLRTLRLREYKTYHCTCHNVSCYEDGECYGPKKPIEKVFPPRGYITELSLLIPSLPHLASVEISILGDHIPPEPEVDEDILFEPAQIEVDYHFSINRKSKDPKVILNSTQISSDNRSCFC</sequence>